<feature type="transmembrane region" description="Helical" evidence="1">
    <location>
        <begin position="66"/>
        <end position="88"/>
    </location>
</feature>
<reference evidence="2 3" key="1">
    <citation type="journal article" date="2024" name="Nat. Commun.">
        <title>Phylogenomics reveals the evolutionary origins of lichenization in chlorophyte algae.</title>
        <authorList>
            <person name="Puginier C."/>
            <person name="Libourel C."/>
            <person name="Otte J."/>
            <person name="Skaloud P."/>
            <person name="Haon M."/>
            <person name="Grisel S."/>
            <person name="Petersen M."/>
            <person name="Berrin J.G."/>
            <person name="Delaux P.M."/>
            <person name="Dal Grande F."/>
            <person name="Keller J."/>
        </authorList>
    </citation>
    <scope>NUCLEOTIDE SEQUENCE [LARGE SCALE GENOMIC DNA]</scope>
    <source>
        <strain evidence="2 3">SAG 2043</strain>
    </source>
</reference>
<keyword evidence="1" id="KW-1133">Transmembrane helix</keyword>
<protein>
    <submittedName>
        <fullName evidence="2">Uncharacterized protein</fullName>
    </submittedName>
</protein>
<keyword evidence="1" id="KW-0472">Membrane</keyword>
<feature type="transmembrane region" description="Helical" evidence="1">
    <location>
        <begin position="28"/>
        <end position="46"/>
    </location>
</feature>
<keyword evidence="1" id="KW-0812">Transmembrane</keyword>
<comment type="caution">
    <text evidence="2">The sequence shown here is derived from an EMBL/GenBank/DDBJ whole genome shotgun (WGS) entry which is preliminary data.</text>
</comment>
<dbReference type="AlphaFoldDB" id="A0AAW1P4Y5"/>
<feature type="transmembrane region" description="Helical" evidence="1">
    <location>
        <begin position="104"/>
        <end position="121"/>
    </location>
</feature>
<feature type="transmembrane region" description="Helical" evidence="1">
    <location>
        <begin position="156"/>
        <end position="173"/>
    </location>
</feature>
<gene>
    <name evidence="2" type="ORF">WJX72_007822</name>
</gene>
<organism evidence="2 3">
    <name type="scientific">[Myrmecia] bisecta</name>
    <dbReference type="NCBI Taxonomy" id="41462"/>
    <lineage>
        <taxon>Eukaryota</taxon>
        <taxon>Viridiplantae</taxon>
        <taxon>Chlorophyta</taxon>
        <taxon>core chlorophytes</taxon>
        <taxon>Trebouxiophyceae</taxon>
        <taxon>Trebouxiales</taxon>
        <taxon>Trebouxiaceae</taxon>
        <taxon>Myrmecia</taxon>
    </lineage>
</organism>
<proteinExistence type="predicted"/>
<evidence type="ECO:0000256" key="1">
    <source>
        <dbReference type="SAM" id="Phobius"/>
    </source>
</evidence>
<evidence type="ECO:0000313" key="3">
    <source>
        <dbReference type="Proteomes" id="UP001489004"/>
    </source>
</evidence>
<sequence>MVQLRFSDGREEVAFMVQRGRRQNRTCLWLRLVYASFWMSGLATLAQQYYKDESEMCLVPGAKSRMWLLLLDYGICVLAQLVGAVQLYTRRTRRDYAQQENREAILSVTLAVCSMVCAMLMRPGQLSAAHPVNTMLILGWFNLFEMFRLETALKLHALHFMCFLLTEVDMVLVEPSGLRTQHTFLLDLATVVVGGVVVPLIMAIVMEARLRLEFLIRYHGHVGSLGAFWTWVACRRDPDGIRRRMWPELLRMLVGHAAVPRNSAVASSAAAAAALAAAAAAATSVGPPVGPDAAAGATSETVVQTAAKAVKAAAGKVAGSAAQRVGLGFVGGAGEGGAARAAGGRGPDGG</sequence>
<keyword evidence="3" id="KW-1185">Reference proteome</keyword>
<feature type="transmembrane region" description="Helical" evidence="1">
    <location>
        <begin position="185"/>
        <end position="205"/>
    </location>
</feature>
<dbReference type="EMBL" id="JALJOR010000019">
    <property type="protein sequence ID" value="KAK9803953.1"/>
    <property type="molecule type" value="Genomic_DNA"/>
</dbReference>
<accession>A0AAW1P4Y5</accession>
<dbReference type="Proteomes" id="UP001489004">
    <property type="component" value="Unassembled WGS sequence"/>
</dbReference>
<evidence type="ECO:0000313" key="2">
    <source>
        <dbReference type="EMBL" id="KAK9803953.1"/>
    </source>
</evidence>
<name>A0AAW1P4Y5_9CHLO</name>